<protein>
    <submittedName>
        <fullName evidence="3">Putative dioxygenase</fullName>
    </submittedName>
</protein>
<dbReference type="PROSITE" id="PS51257">
    <property type="entry name" value="PROKAR_LIPOPROTEIN"/>
    <property type="match status" value="1"/>
</dbReference>
<dbReference type="eggNOG" id="COG1355">
    <property type="taxonomic scope" value="Bacteria"/>
</dbReference>
<dbReference type="OrthoDB" id="9810718at2"/>
<reference evidence="4" key="1">
    <citation type="submission" date="2012-02" db="EMBL/GenBank/DDBJ databases">
        <title>Complete sequence of Desulfitobacterium dichloroeliminans LMG P-21439.</title>
        <authorList>
            <person name="Lucas S."/>
            <person name="Han J."/>
            <person name="Lapidus A."/>
            <person name="Cheng J.-F."/>
            <person name="Goodwin L."/>
            <person name="Pitluck S."/>
            <person name="Peters L."/>
            <person name="Ovchinnikova G."/>
            <person name="Teshima H."/>
            <person name="Detter J.C."/>
            <person name="Han C."/>
            <person name="Tapia R."/>
            <person name="Land M."/>
            <person name="Hauser L."/>
            <person name="Kyrpides N."/>
            <person name="Ivanova N."/>
            <person name="Pagani I."/>
            <person name="Kruse T."/>
            <person name="de Vos W.M."/>
            <person name="Boon N."/>
            <person name="Smidt H."/>
            <person name="Woyke T."/>
        </authorList>
    </citation>
    <scope>NUCLEOTIDE SEQUENCE [LARGE SCALE GENOMIC DNA]</scope>
    <source>
        <strain evidence="4">LMG P-21439 / DCA1</strain>
    </source>
</reference>
<evidence type="ECO:0000256" key="2">
    <source>
        <dbReference type="SAM" id="SignalP"/>
    </source>
</evidence>
<dbReference type="AlphaFoldDB" id="L0F7G8"/>
<name>L0F7G8_DESDL</name>
<evidence type="ECO:0000256" key="1">
    <source>
        <dbReference type="ARBA" id="ARBA00006315"/>
    </source>
</evidence>
<dbReference type="PANTHER" id="PTHR11060">
    <property type="entry name" value="PROTEIN MEMO1"/>
    <property type="match status" value="1"/>
</dbReference>
<dbReference type="NCBIfam" id="TIGR04336">
    <property type="entry name" value="AmmeMemoSam_B"/>
    <property type="match status" value="1"/>
</dbReference>
<dbReference type="CDD" id="cd07361">
    <property type="entry name" value="MEMO_like"/>
    <property type="match status" value="1"/>
</dbReference>
<evidence type="ECO:0000313" key="3">
    <source>
        <dbReference type="EMBL" id="AGA69122.1"/>
    </source>
</evidence>
<gene>
    <name evidence="3" type="ordered locus">Desdi_1633</name>
</gene>
<dbReference type="KEGG" id="ddl:Desdi_1633"/>
<comment type="similarity">
    <text evidence="1">Belongs to the MEMO1 family.</text>
</comment>
<keyword evidence="4" id="KW-1185">Reference proteome</keyword>
<evidence type="ECO:0000313" key="4">
    <source>
        <dbReference type="Proteomes" id="UP000010797"/>
    </source>
</evidence>
<proteinExistence type="inferred from homology"/>
<dbReference type="Pfam" id="PF01875">
    <property type="entry name" value="Memo"/>
    <property type="match status" value="1"/>
</dbReference>
<keyword evidence="3" id="KW-0223">Dioxygenase</keyword>
<sequence>MKYFIILITKPSLLRNSLILCCFLLLLLTGCSPRAQNAPTVAIHPSFVTQQELTTILASGSGKPKITERRAVSAVLPHHLLAGRLLVDAIEALALQEPNLVILVGPNHFNHGGRIISGFSGWQTPEGVMEVDAEVVDHLLAKGLVVTDEEVLAKEHSIGALAPMLKHFLPEADIVPLILHHDISLKEVDALLEGLEVFVDDKAILIASVDFSHYLTRSEAQFKDQETLEYMKDFDYPALFGLGNDYLDSPASLVAAIRLAEQKGIRAFKVLDNTNSGIILRNDFIETTSYFTLVFTENL</sequence>
<keyword evidence="3" id="KW-0560">Oxidoreductase</keyword>
<dbReference type="HOGENOM" id="CLU_078734_0_0_9"/>
<dbReference type="PANTHER" id="PTHR11060:SF0">
    <property type="entry name" value="PROTEIN MEMO1"/>
    <property type="match status" value="1"/>
</dbReference>
<accession>L0F7G8</accession>
<dbReference type="Gene3D" id="3.40.830.10">
    <property type="entry name" value="LigB-like"/>
    <property type="match status" value="1"/>
</dbReference>
<dbReference type="EMBL" id="CP003344">
    <property type="protein sequence ID" value="AGA69122.1"/>
    <property type="molecule type" value="Genomic_DNA"/>
</dbReference>
<dbReference type="InterPro" id="IPR002737">
    <property type="entry name" value="MEMO1_fam"/>
</dbReference>
<organism evidence="3 4">
    <name type="scientific">Desulfitobacterium dichloroeliminans (strain LMG P-21439 / DCA1)</name>
    <dbReference type="NCBI Taxonomy" id="871963"/>
    <lineage>
        <taxon>Bacteria</taxon>
        <taxon>Bacillati</taxon>
        <taxon>Bacillota</taxon>
        <taxon>Clostridia</taxon>
        <taxon>Eubacteriales</taxon>
        <taxon>Desulfitobacteriaceae</taxon>
        <taxon>Desulfitobacterium</taxon>
    </lineage>
</organism>
<dbReference type="STRING" id="871963.Desdi_1633"/>
<dbReference type="Proteomes" id="UP000010797">
    <property type="component" value="Chromosome"/>
</dbReference>
<feature type="chain" id="PRO_5003941330" evidence="2">
    <location>
        <begin position="38"/>
        <end position="299"/>
    </location>
</feature>
<feature type="signal peptide" evidence="2">
    <location>
        <begin position="1"/>
        <end position="37"/>
    </location>
</feature>
<dbReference type="GO" id="GO:0051213">
    <property type="term" value="F:dioxygenase activity"/>
    <property type="evidence" value="ECO:0007669"/>
    <property type="project" value="UniProtKB-KW"/>
</dbReference>
<keyword evidence="2" id="KW-0732">Signal</keyword>